<feature type="region of interest" description="Disordered" evidence="7">
    <location>
        <begin position="22"/>
        <end position="56"/>
    </location>
</feature>
<keyword evidence="3" id="KW-0678">Repressor</keyword>
<organism evidence="9 10">
    <name type="scientific">Bacillus xiapuensis</name>
    <dbReference type="NCBI Taxonomy" id="2014075"/>
    <lineage>
        <taxon>Bacteria</taxon>
        <taxon>Bacillati</taxon>
        <taxon>Bacillota</taxon>
        <taxon>Bacilli</taxon>
        <taxon>Bacillales</taxon>
        <taxon>Bacillaceae</taxon>
        <taxon>Bacillus</taxon>
    </lineage>
</organism>
<evidence type="ECO:0000256" key="1">
    <source>
        <dbReference type="ARBA" id="ARBA00005322"/>
    </source>
</evidence>
<evidence type="ECO:0000259" key="8">
    <source>
        <dbReference type="Pfam" id="PF04316"/>
    </source>
</evidence>
<keyword evidence="10" id="KW-1185">Reference proteome</keyword>
<keyword evidence="9" id="KW-0969">Cilium</keyword>
<dbReference type="InterPro" id="IPR031316">
    <property type="entry name" value="FlgM_C"/>
</dbReference>
<protein>
    <recommendedName>
        <fullName evidence="2">Negative regulator of flagellin synthesis</fullName>
    </recommendedName>
</protein>
<evidence type="ECO:0000256" key="4">
    <source>
        <dbReference type="ARBA" id="ARBA00022795"/>
    </source>
</evidence>
<dbReference type="Proteomes" id="UP001330749">
    <property type="component" value="Unassembled WGS sequence"/>
</dbReference>
<evidence type="ECO:0000256" key="2">
    <source>
        <dbReference type="ARBA" id="ARBA00017823"/>
    </source>
</evidence>
<dbReference type="NCBIfam" id="TIGR03824">
    <property type="entry name" value="FlgM_jcvi"/>
    <property type="match status" value="1"/>
</dbReference>
<dbReference type="RefSeq" id="WP_327968534.1">
    <property type="nucleotide sequence ID" value="NZ_JARMQG010000180.1"/>
</dbReference>
<keyword evidence="9" id="KW-0966">Cell projection</keyword>
<dbReference type="Gene3D" id="6.10.140.30">
    <property type="entry name" value="Anti-sigma-28 factor FlgM"/>
    <property type="match status" value="1"/>
</dbReference>
<sequence length="87" mass="10065">MRINDTNYGLYSYQNQLNRKNTTNITKKSSSSAEVEISSRGKEISQAAMSEQAQRQKRVQELKQQISNGTYQVDSKKVAEKMLDFWK</sequence>
<evidence type="ECO:0000313" key="10">
    <source>
        <dbReference type="Proteomes" id="UP001330749"/>
    </source>
</evidence>
<name>A0ABU6NB68_9BACI</name>
<evidence type="ECO:0000256" key="3">
    <source>
        <dbReference type="ARBA" id="ARBA00022491"/>
    </source>
</evidence>
<accession>A0ABU6NB68</accession>
<evidence type="ECO:0000256" key="6">
    <source>
        <dbReference type="ARBA" id="ARBA00023163"/>
    </source>
</evidence>
<dbReference type="EMBL" id="JARMQG010000180">
    <property type="protein sequence ID" value="MED3563481.1"/>
    <property type="molecule type" value="Genomic_DNA"/>
</dbReference>
<dbReference type="InterPro" id="IPR035890">
    <property type="entry name" value="Anti-sigma-28_factor_FlgM_sf"/>
</dbReference>
<dbReference type="Pfam" id="PF04316">
    <property type="entry name" value="FlgM"/>
    <property type="match status" value="1"/>
</dbReference>
<evidence type="ECO:0000256" key="7">
    <source>
        <dbReference type="SAM" id="MobiDB-lite"/>
    </source>
</evidence>
<comment type="similarity">
    <text evidence="1">Belongs to the FlgM family.</text>
</comment>
<evidence type="ECO:0000256" key="5">
    <source>
        <dbReference type="ARBA" id="ARBA00023015"/>
    </source>
</evidence>
<reference evidence="9 10" key="1">
    <citation type="submission" date="2023-03" db="EMBL/GenBank/DDBJ databases">
        <title>Bacillus Genome Sequencing.</title>
        <authorList>
            <person name="Dunlap C."/>
        </authorList>
    </citation>
    <scope>NUCLEOTIDE SEQUENCE [LARGE SCALE GENOMIC DNA]</scope>
    <source>
        <strain evidence="9 10">B-14544</strain>
    </source>
</reference>
<feature type="domain" description="Anti-sigma-28 factor FlgM C-terminal" evidence="8">
    <location>
        <begin position="35"/>
        <end position="84"/>
    </location>
</feature>
<proteinExistence type="inferred from homology"/>
<dbReference type="SUPFAM" id="SSF101498">
    <property type="entry name" value="Anti-sigma factor FlgM"/>
    <property type="match status" value="1"/>
</dbReference>
<keyword evidence="5" id="KW-0805">Transcription regulation</keyword>
<evidence type="ECO:0000313" key="9">
    <source>
        <dbReference type="EMBL" id="MED3563481.1"/>
    </source>
</evidence>
<keyword evidence="9" id="KW-0282">Flagellum</keyword>
<keyword evidence="6" id="KW-0804">Transcription</keyword>
<gene>
    <name evidence="9" type="primary">flgM</name>
    <name evidence="9" type="ORF">P4447_13665</name>
</gene>
<dbReference type="InterPro" id="IPR007412">
    <property type="entry name" value="FlgM"/>
</dbReference>
<feature type="compositionally biased region" description="Low complexity" evidence="7">
    <location>
        <begin position="22"/>
        <end position="36"/>
    </location>
</feature>
<keyword evidence="4" id="KW-1005">Bacterial flagellum biogenesis</keyword>
<comment type="caution">
    <text evidence="9">The sequence shown here is derived from an EMBL/GenBank/DDBJ whole genome shotgun (WGS) entry which is preliminary data.</text>
</comment>